<dbReference type="GO" id="GO:0009098">
    <property type="term" value="P:L-leucine biosynthetic process"/>
    <property type="evidence" value="ECO:0007669"/>
    <property type="project" value="UniProtKB-UniRule"/>
</dbReference>
<dbReference type="NCBIfam" id="TIGR01343">
    <property type="entry name" value="hacA_fam"/>
    <property type="match status" value="1"/>
</dbReference>
<dbReference type="InterPro" id="IPR006251">
    <property type="entry name" value="Homoacnase/IPMdehydase_lsu"/>
</dbReference>
<comment type="cofactor">
    <cofactor evidence="6">
        <name>[4Fe-4S] cluster</name>
        <dbReference type="ChEBI" id="CHEBI:49883"/>
    </cofactor>
    <text evidence="6">Binds 1 [4Fe-4S] cluster per subunit.</text>
</comment>
<evidence type="ECO:0000256" key="3">
    <source>
        <dbReference type="ARBA" id="ARBA00023004"/>
    </source>
</evidence>
<name>A0ABD6AEK2_9EURY</name>
<evidence type="ECO:0000256" key="1">
    <source>
        <dbReference type="ARBA" id="ARBA00022485"/>
    </source>
</evidence>
<dbReference type="Gene3D" id="3.30.499.10">
    <property type="entry name" value="Aconitase, domain 3"/>
    <property type="match status" value="2"/>
</dbReference>
<keyword evidence="6" id="KW-0432">Leucine biosynthesis</keyword>
<dbReference type="NCBIfam" id="TIGR02086">
    <property type="entry name" value="IPMI_arch"/>
    <property type="match status" value="1"/>
</dbReference>
<dbReference type="PROSITE" id="PS01244">
    <property type="entry name" value="ACONITASE_2"/>
    <property type="match status" value="1"/>
</dbReference>
<dbReference type="EC" id="4.2.1.33" evidence="6"/>
<evidence type="ECO:0000256" key="2">
    <source>
        <dbReference type="ARBA" id="ARBA00022723"/>
    </source>
</evidence>
<comment type="pathway">
    <text evidence="6">Amino-acid biosynthesis; L-leucine biosynthesis; L-leucine from 3-methyl-2-oxobutanoate: step 2/4.</text>
</comment>
<keyword evidence="3 6" id="KW-0408">Iron</keyword>
<accession>A0ABD6AEK2</accession>
<keyword evidence="6" id="KW-0028">Amino-acid biosynthesis</keyword>
<dbReference type="PANTHER" id="PTHR43822">
    <property type="entry name" value="HOMOACONITASE, MITOCHONDRIAL-RELATED"/>
    <property type="match status" value="1"/>
</dbReference>
<feature type="binding site" evidence="6">
    <location>
        <position position="299"/>
    </location>
    <ligand>
        <name>[4Fe-4S] cluster</name>
        <dbReference type="ChEBI" id="CHEBI:49883"/>
    </ligand>
</feature>
<evidence type="ECO:0000256" key="6">
    <source>
        <dbReference type="HAMAP-Rule" id="MF_01027"/>
    </source>
</evidence>
<comment type="function">
    <text evidence="6">Catalyzes the isomerization between 2-isopropylmalate and 3-isopropylmalate, via the formation of 2-isopropylmaleate.</text>
</comment>
<feature type="binding site" evidence="6">
    <location>
        <position position="359"/>
    </location>
    <ligand>
        <name>[4Fe-4S] cluster</name>
        <dbReference type="ChEBI" id="CHEBI:49883"/>
    </ligand>
</feature>
<comment type="catalytic activity">
    <reaction evidence="6">
        <text>(2R,3S)-3-isopropylmalate = (2S)-2-isopropylmalate</text>
        <dbReference type="Rhea" id="RHEA:32287"/>
        <dbReference type="ChEBI" id="CHEBI:1178"/>
        <dbReference type="ChEBI" id="CHEBI:35121"/>
        <dbReference type="EC" id="4.2.1.33"/>
    </reaction>
</comment>
<dbReference type="PANTHER" id="PTHR43822:SF2">
    <property type="entry name" value="HOMOACONITASE, MITOCHONDRIAL"/>
    <property type="match status" value="1"/>
</dbReference>
<evidence type="ECO:0000256" key="5">
    <source>
        <dbReference type="ARBA" id="ARBA00023239"/>
    </source>
</evidence>
<dbReference type="AlphaFoldDB" id="A0ABD6AEK2"/>
<proteinExistence type="inferred from homology"/>
<evidence type="ECO:0000313" key="8">
    <source>
        <dbReference type="EMBL" id="MFC7318795.1"/>
    </source>
</evidence>
<dbReference type="InterPro" id="IPR050067">
    <property type="entry name" value="IPM_dehydratase_rel_enz"/>
</dbReference>
<dbReference type="SUPFAM" id="SSF53732">
    <property type="entry name" value="Aconitase iron-sulfur domain"/>
    <property type="match status" value="1"/>
</dbReference>
<evidence type="ECO:0000256" key="4">
    <source>
        <dbReference type="ARBA" id="ARBA00023014"/>
    </source>
</evidence>
<sequence>MSGTMAEKILASAAGRSAVAPGDHVVCDIDVAMSHDLGTLGVIARLEEMGVNEVWDPSRIVCPMDHVAPSHSIDDANDKRRIREFVERQGIENFYEVGTGIAHEVLHERGHYKPGDLLVGTDSHTTSAGAFGVAGTGLGHTDMAYVYATGQNWFRVPETVKFQIGGTFGEHVTSKDLLLSIAGEHGTGVGQYRSLEFAGSAIEGLPLDGRFTLTNMSIELGAKFGFTPVDAAVTNYIDDRTDGEYDPLRADEDATYRAVHEIDADALRPKIALPHKVGNVVDVDEAAGVELDQVFIGSCTNGKFEDLKAAAEILEGETVDPDTRLIVTPASREIYGRAVREGHVDVFTDAGATTTNATCGACIGMGLGVLGDDEVCLAAMNRNFRGRMGADSSEIYLSSPATAAASAITGRITDPAEV</sequence>
<feature type="domain" description="Aconitase/3-isopropylmalate dehydratase large subunit alpha/beta/alpha" evidence="7">
    <location>
        <begin position="27"/>
        <end position="410"/>
    </location>
</feature>
<dbReference type="NCBIfam" id="NF001614">
    <property type="entry name" value="PRK00402.1"/>
    <property type="match status" value="1"/>
</dbReference>
<dbReference type="InterPro" id="IPR001030">
    <property type="entry name" value="Acoase/IPM_deHydtase_lsu_aba"/>
</dbReference>
<comment type="caution">
    <text evidence="8">The sequence shown here is derived from an EMBL/GenBank/DDBJ whole genome shotgun (WGS) entry which is preliminary data.</text>
</comment>
<comment type="subunit">
    <text evidence="6">Heterodimer of LeuC and LeuD.</text>
</comment>
<dbReference type="GO" id="GO:0046872">
    <property type="term" value="F:metal ion binding"/>
    <property type="evidence" value="ECO:0007669"/>
    <property type="project" value="UniProtKB-KW"/>
</dbReference>
<dbReference type="EMBL" id="JBHTBF010000003">
    <property type="protein sequence ID" value="MFC7318795.1"/>
    <property type="molecule type" value="Genomic_DNA"/>
</dbReference>
<dbReference type="GeneID" id="79317017"/>
<dbReference type="RefSeq" id="WP_276306369.1">
    <property type="nucleotide sequence ID" value="NZ_CP119993.1"/>
</dbReference>
<keyword evidence="2 6" id="KW-0479">Metal-binding</keyword>
<reference evidence="8 9" key="1">
    <citation type="journal article" date="2019" name="Int. J. Syst. Evol. Microbiol.">
        <title>The Global Catalogue of Microorganisms (GCM) 10K type strain sequencing project: providing services to taxonomists for standard genome sequencing and annotation.</title>
        <authorList>
            <consortium name="The Broad Institute Genomics Platform"/>
            <consortium name="The Broad Institute Genome Sequencing Center for Infectious Disease"/>
            <person name="Wu L."/>
            <person name="Ma J."/>
        </authorList>
    </citation>
    <scope>NUCLEOTIDE SEQUENCE [LARGE SCALE GENOMIC DNA]</scope>
    <source>
        <strain evidence="8 9">PSR21</strain>
    </source>
</reference>
<dbReference type="GO" id="GO:0051539">
    <property type="term" value="F:4 iron, 4 sulfur cluster binding"/>
    <property type="evidence" value="ECO:0007669"/>
    <property type="project" value="UniProtKB-KW"/>
</dbReference>
<protein>
    <recommendedName>
        <fullName evidence="6">3-isopropylmalate dehydratase large subunit</fullName>
        <ecNumber evidence="6">4.2.1.33</ecNumber>
    </recommendedName>
    <alternativeName>
        <fullName evidence="6">Alpha-IPM isomerase</fullName>
        <shortName evidence="6">IPMI</shortName>
    </alternativeName>
    <alternativeName>
        <fullName evidence="6">Isopropylmalate isomerase</fullName>
    </alternativeName>
</protein>
<dbReference type="Pfam" id="PF00330">
    <property type="entry name" value="Aconitase"/>
    <property type="match status" value="1"/>
</dbReference>
<gene>
    <name evidence="6" type="primary">leuC</name>
    <name evidence="8" type="ORF">ACFQPE_18620</name>
</gene>
<dbReference type="InterPro" id="IPR036008">
    <property type="entry name" value="Aconitase_4Fe-4S_dom"/>
</dbReference>
<comment type="similarity">
    <text evidence="6">Belongs to the aconitase/IPM isomerase family. LeuC type 2 subfamily.</text>
</comment>
<dbReference type="PROSITE" id="PS00450">
    <property type="entry name" value="ACONITASE_1"/>
    <property type="match status" value="1"/>
</dbReference>
<evidence type="ECO:0000313" key="9">
    <source>
        <dbReference type="Proteomes" id="UP001596547"/>
    </source>
</evidence>
<keyword evidence="1 6" id="KW-0004">4Fe-4S</keyword>
<organism evidence="8 9">
    <name type="scientific">Halomarina halobia</name>
    <dbReference type="NCBI Taxonomy" id="3033386"/>
    <lineage>
        <taxon>Archaea</taxon>
        <taxon>Methanobacteriati</taxon>
        <taxon>Methanobacteriota</taxon>
        <taxon>Stenosarchaea group</taxon>
        <taxon>Halobacteria</taxon>
        <taxon>Halobacteriales</taxon>
        <taxon>Natronomonadaceae</taxon>
        <taxon>Halomarina</taxon>
    </lineage>
</organism>
<dbReference type="PRINTS" id="PR00415">
    <property type="entry name" value="ACONITASE"/>
</dbReference>
<dbReference type="Proteomes" id="UP001596547">
    <property type="component" value="Unassembled WGS sequence"/>
</dbReference>
<dbReference type="InterPro" id="IPR018136">
    <property type="entry name" value="Aconitase_4Fe-4S_BS"/>
</dbReference>
<evidence type="ECO:0000259" key="7">
    <source>
        <dbReference type="Pfam" id="PF00330"/>
    </source>
</evidence>
<dbReference type="HAMAP" id="MF_01027">
    <property type="entry name" value="LeuC_type2"/>
    <property type="match status" value="1"/>
</dbReference>
<keyword evidence="9" id="KW-1185">Reference proteome</keyword>
<dbReference type="InterPro" id="IPR011826">
    <property type="entry name" value="HAcnase/IPMdehydase_lsu_prok"/>
</dbReference>
<dbReference type="GO" id="GO:0003861">
    <property type="term" value="F:3-isopropylmalate dehydratase activity"/>
    <property type="evidence" value="ECO:0007669"/>
    <property type="project" value="UniProtKB-UniRule"/>
</dbReference>
<dbReference type="InterPro" id="IPR015931">
    <property type="entry name" value="Acnase/IPM_dHydase_lsu_aba_1/3"/>
</dbReference>
<keyword evidence="5 6" id="KW-0456">Lyase</keyword>
<feature type="binding site" evidence="6">
    <location>
        <position position="362"/>
    </location>
    <ligand>
        <name>[4Fe-4S] cluster</name>
        <dbReference type="ChEBI" id="CHEBI:49883"/>
    </ligand>
</feature>
<keyword evidence="6" id="KW-0100">Branched-chain amino acid biosynthesis</keyword>
<keyword evidence="4 6" id="KW-0411">Iron-sulfur</keyword>